<feature type="region of interest" description="Disordered" evidence="1">
    <location>
        <begin position="224"/>
        <end position="311"/>
    </location>
</feature>
<evidence type="ECO:0000313" key="2">
    <source>
        <dbReference type="EMBL" id="PLW45251.1"/>
    </source>
</evidence>
<feature type="region of interest" description="Disordered" evidence="1">
    <location>
        <begin position="909"/>
        <end position="928"/>
    </location>
</feature>
<feature type="compositionally biased region" description="Polar residues" evidence="1">
    <location>
        <begin position="962"/>
        <end position="976"/>
    </location>
</feature>
<feature type="compositionally biased region" description="Basic and acidic residues" evidence="1">
    <location>
        <begin position="1039"/>
        <end position="1051"/>
    </location>
</feature>
<proteinExistence type="predicted"/>
<feature type="region of interest" description="Disordered" evidence="1">
    <location>
        <begin position="401"/>
        <end position="731"/>
    </location>
</feature>
<organism evidence="2 3">
    <name type="scientific">Puccinia coronata f. sp. avenae</name>
    <dbReference type="NCBI Taxonomy" id="200324"/>
    <lineage>
        <taxon>Eukaryota</taxon>
        <taxon>Fungi</taxon>
        <taxon>Dikarya</taxon>
        <taxon>Basidiomycota</taxon>
        <taxon>Pucciniomycotina</taxon>
        <taxon>Pucciniomycetes</taxon>
        <taxon>Pucciniales</taxon>
        <taxon>Pucciniaceae</taxon>
        <taxon>Puccinia</taxon>
    </lineage>
</organism>
<evidence type="ECO:0000256" key="1">
    <source>
        <dbReference type="SAM" id="MobiDB-lite"/>
    </source>
</evidence>
<feature type="region of interest" description="Disordered" evidence="1">
    <location>
        <begin position="960"/>
        <end position="988"/>
    </location>
</feature>
<dbReference type="EMBL" id="PGCI01000050">
    <property type="protein sequence ID" value="PLW45251.1"/>
    <property type="molecule type" value="Genomic_DNA"/>
</dbReference>
<evidence type="ECO:0000313" key="3">
    <source>
        <dbReference type="Proteomes" id="UP000235392"/>
    </source>
</evidence>
<feature type="region of interest" description="Disordered" evidence="1">
    <location>
        <begin position="1014"/>
        <end position="1063"/>
    </location>
</feature>
<feature type="compositionally biased region" description="Polar residues" evidence="1">
    <location>
        <begin position="402"/>
        <end position="417"/>
    </location>
</feature>
<feature type="compositionally biased region" description="Pro residues" evidence="1">
    <location>
        <begin position="565"/>
        <end position="577"/>
    </location>
</feature>
<name>A0A2N5V5H7_9BASI</name>
<feature type="region of interest" description="Disordered" evidence="1">
    <location>
        <begin position="834"/>
        <end position="861"/>
    </location>
</feature>
<feature type="compositionally biased region" description="Polar residues" evidence="1">
    <location>
        <begin position="839"/>
        <end position="859"/>
    </location>
</feature>
<feature type="region of interest" description="Disordered" evidence="1">
    <location>
        <begin position="67"/>
        <end position="184"/>
    </location>
</feature>
<accession>A0A2N5V5H7</accession>
<feature type="compositionally biased region" description="Polar residues" evidence="1">
    <location>
        <begin position="595"/>
        <end position="606"/>
    </location>
</feature>
<comment type="caution">
    <text evidence="2">The sequence shown here is derived from an EMBL/GenBank/DDBJ whole genome shotgun (WGS) entry which is preliminary data.</text>
</comment>
<feature type="compositionally biased region" description="Pro residues" evidence="1">
    <location>
        <begin position="436"/>
        <end position="450"/>
    </location>
</feature>
<reference evidence="2 3" key="1">
    <citation type="submission" date="2017-11" db="EMBL/GenBank/DDBJ databases">
        <title>De novo assembly and phasing of dikaryotic genomes from two isolates of Puccinia coronata f. sp. avenae, the causal agent of oat crown rust.</title>
        <authorList>
            <person name="Miller M.E."/>
            <person name="Zhang Y."/>
            <person name="Omidvar V."/>
            <person name="Sperschneider J."/>
            <person name="Schwessinger B."/>
            <person name="Raley C."/>
            <person name="Palmer J.M."/>
            <person name="Garnica D."/>
            <person name="Upadhyaya N."/>
            <person name="Rathjen J."/>
            <person name="Taylor J.M."/>
            <person name="Park R.F."/>
            <person name="Dodds P.N."/>
            <person name="Hirsch C.D."/>
            <person name="Kianian S.F."/>
            <person name="Figueroa M."/>
        </authorList>
    </citation>
    <scope>NUCLEOTIDE SEQUENCE [LARGE SCALE GENOMIC DNA]</scope>
    <source>
        <strain evidence="2">12SD80</strain>
    </source>
</reference>
<feature type="region of interest" description="Disordered" evidence="1">
    <location>
        <begin position="1087"/>
        <end position="1109"/>
    </location>
</feature>
<protein>
    <submittedName>
        <fullName evidence="2">Uncharacterized protein</fullName>
    </submittedName>
</protein>
<dbReference type="AlphaFoldDB" id="A0A2N5V5H7"/>
<sequence length="1122" mass="122579">MSNSNFGNPWPGSDASEFWTEKWRLHTQPNITTAPSDVRSALIDIYKKFNQQHVNADSAGTAEKIKTDLPLKDASSALPGSAGTESNRTDRKKRSLPSAEADCDVGTSEKIPVPAKSDSAAKIPARKVTVQPKRSSGKKPVVTEEPAKVKPGKSRPAADGYKAPAKSTRKKPVRQASDCTQRESVVQLWTPPAQLETLDLKAVLERHQVTVRSERRTVLERLYLKLQTQKPPPSTVELGGSNPESTQGSLKRLPSPSEDILPHRKRVPPSFPTPSPHPPANPPPETAVHSPPADPPSTKTGGQATKGKARPATIFNLDDLPDKIRNPHIRVVIPVRNISTEQLGSTGNLLTALYSCTYNYTFIPQKIDDIPRKRRRTYTLPPIKPRPYWLRRLQASKALSLEPNQERNLSSPSTPAPVTNVVLPKEQEKRRYKPSSPLPPDPAVAVPPPWELEKRPDSANVVPPTREQERRRHSRSQSPHPIVIGQLTRVEEEKRRKSSSPSPPDLAVAVPLPREQEKRPDPANVVPPTREQEHRRHSRSQSPHPIVIGQLTRVKEEKRRKSSSPSPPGPAVAVPPPREQEKRPDPANTALATRVQEQQVNLDSQSPPQPIVALEQRGNSDSQSPPHPIVVLPTLEQERQCKSSSASPPDHAILLSPTREQEQQRHSRSQSPHRPIVVGLLTRVKEEKRRRSSSPSPPDPAISGSPLDVLPTQEQERRRQSSSLSPPLLDPAIVIHPTGQEQEKRHNSSSSSPTIVAIASDPLTDLSPRTEAQFCQAEAVPLCNADIAVNHSRECSAEAAVETQLSTSSKHHIDRHQIDEDPRLDLAVLSSMPSKDDSYTQCPLPSALSRQSEETTQAPDSDLTAEGLLDQEAHPTNPASTSVPAAEIFPLTVSGSFLSILFSAEETLQPSDHERTTEQPVQTNTAAPVPLPTVFSSINRILTSDVAPIVPELFEANPVEDQAQQQHTSGRTQVEEFSSDHDSHSSLGIYRASSPEQALNSAADSRALTPLQAEQDHTLQTSSECPKLEEISRNTRQAEANEIHSTVDHPYRPAADSEAPKPIGPGQAAIFLGSSAAVAHQEISAKIQSDRSSISPAPLLPAPGENQDDTLADEAEVASAND</sequence>
<dbReference type="Proteomes" id="UP000235392">
    <property type="component" value="Unassembled WGS sequence"/>
</dbReference>
<gene>
    <name evidence="2" type="ORF">PCASD_04039</name>
</gene>
<feature type="compositionally biased region" description="Pro residues" evidence="1">
    <location>
        <begin position="269"/>
        <end position="285"/>
    </location>
</feature>